<dbReference type="Proteomes" id="UP001231189">
    <property type="component" value="Unassembled WGS sequence"/>
</dbReference>
<dbReference type="PANTHER" id="PTHR33065">
    <property type="entry name" value="OS07G0486400 PROTEIN"/>
    <property type="match status" value="1"/>
</dbReference>
<comment type="caution">
    <text evidence="3">The sequence shown here is derived from an EMBL/GenBank/DDBJ whole genome shotgun (WGS) entry which is preliminary data.</text>
</comment>
<name>A0AAD8TDE1_LOLMU</name>
<sequence>MDSADGQSVRKEAKEESGNISEMQYEWQKRPEESEASYENRLRLMPNEDTNTSRRQRETNSKEKARTTPKVEAKDAQEEAGKKAQPPPATDAEEPQESGKAAESVTLDRLKRNSTTRKTEPAADPNSMTIQGDHDDEIEAYISYRKSWESHCCGDDCDHFDHRTTLSSMQYAHRMPQMFQLSYATTLQVFSMKLKFTEGNAGDFKLPLYVYGMVSVRDILDSRRNILFSCDWSKAQKLTEDDPFLILTGPSRAIMSEDMVYFEVHLLVKTMASVTQDKRLITCVHSYNGGSNAALCFSNVMCTLEMCLRTVTEAVQATIMCVQIVNKHKLGRPSNFAYGGCVACTPLPRTTDIDGDQKIVLVESKGREFPQGYFGYVHLRSQVVSVEIDGELAVVIQAYNQSGAVAEERCIHFKARNCQVFQKHCFVGQAKVNVTVAWSDVPTNRTDMVYGD</sequence>
<keyword evidence="4" id="KW-1185">Reference proteome</keyword>
<feature type="compositionally biased region" description="Basic and acidic residues" evidence="1">
    <location>
        <begin position="27"/>
        <end position="42"/>
    </location>
</feature>
<organism evidence="3 4">
    <name type="scientific">Lolium multiflorum</name>
    <name type="common">Italian ryegrass</name>
    <name type="synonym">Lolium perenne subsp. multiflorum</name>
    <dbReference type="NCBI Taxonomy" id="4521"/>
    <lineage>
        <taxon>Eukaryota</taxon>
        <taxon>Viridiplantae</taxon>
        <taxon>Streptophyta</taxon>
        <taxon>Embryophyta</taxon>
        <taxon>Tracheophyta</taxon>
        <taxon>Spermatophyta</taxon>
        <taxon>Magnoliopsida</taxon>
        <taxon>Liliopsida</taxon>
        <taxon>Poales</taxon>
        <taxon>Poaceae</taxon>
        <taxon>BOP clade</taxon>
        <taxon>Pooideae</taxon>
        <taxon>Poodae</taxon>
        <taxon>Poeae</taxon>
        <taxon>Poeae Chloroplast Group 2 (Poeae type)</taxon>
        <taxon>Loliodinae</taxon>
        <taxon>Loliinae</taxon>
        <taxon>Lolium</taxon>
    </lineage>
</organism>
<feature type="compositionally biased region" description="Basic and acidic residues" evidence="1">
    <location>
        <begin position="8"/>
        <end position="17"/>
    </location>
</feature>
<feature type="compositionally biased region" description="Basic and acidic residues" evidence="1">
    <location>
        <begin position="51"/>
        <end position="82"/>
    </location>
</feature>
<dbReference type="PANTHER" id="PTHR33065:SF85">
    <property type="entry name" value="DUF6598 DOMAIN-CONTAINING PROTEIN"/>
    <property type="match status" value="1"/>
</dbReference>
<feature type="region of interest" description="Disordered" evidence="1">
    <location>
        <begin position="1"/>
        <end position="134"/>
    </location>
</feature>
<evidence type="ECO:0000256" key="1">
    <source>
        <dbReference type="SAM" id="MobiDB-lite"/>
    </source>
</evidence>
<dbReference type="Pfam" id="PF20241">
    <property type="entry name" value="DUF6598"/>
    <property type="match status" value="1"/>
</dbReference>
<accession>A0AAD8TDE1</accession>
<protein>
    <recommendedName>
        <fullName evidence="2">DUF6598 domain-containing protein</fullName>
    </recommendedName>
</protein>
<reference evidence="3" key="1">
    <citation type="submission" date="2023-07" db="EMBL/GenBank/DDBJ databases">
        <title>A chromosome-level genome assembly of Lolium multiflorum.</title>
        <authorList>
            <person name="Chen Y."/>
            <person name="Copetti D."/>
            <person name="Kolliker R."/>
            <person name="Studer B."/>
        </authorList>
    </citation>
    <scope>NUCLEOTIDE SEQUENCE</scope>
    <source>
        <strain evidence="3">02402/16</strain>
        <tissue evidence="3">Leaf</tissue>
    </source>
</reference>
<dbReference type="InterPro" id="IPR046533">
    <property type="entry name" value="DUF6598"/>
</dbReference>
<evidence type="ECO:0000313" key="4">
    <source>
        <dbReference type="Proteomes" id="UP001231189"/>
    </source>
</evidence>
<feature type="domain" description="DUF6598" evidence="2">
    <location>
        <begin position="186"/>
        <end position="436"/>
    </location>
</feature>
<gene>
    <name evidence="3" type="ORF">QYE76_041224</name>
</gene>
<dbReference type="AlphaFoldDB" id="A0AAD8TDE1"/>
<evidence type="ECO:0000313" key="3">
    <source>
        <dbReference type="EMBL" id="KAK1680376.1"/>
    </source>
</evidence>
<dbReference type="EMBL" id="JAUUTY010000002">
    <property type="protein sequence ID" value="KAK1680376.1"/>
    <property type="molecule type" value="Genomic_DNA"/>
</dbReference>
<evidence type="ECO:0000259" key="2">
    <source>
        <dbReference type="Pfam" id="PF20241"/>
    </source>
</evidence>
<proteinExistence type="predicted"/>
<feature type="compositionally biased region" description="Basic and acidic residues" evidence="1">
    <location>
        <begin position="106"/>
        <end position="121"/>
    </location>
</feature>